<feature type="compositionally biased region" description="Pro residues" evidence="1">
    <location>
        <begin position="519"/>
        <end position="542"/>
    </location>
</feature>
<accession>A0A059JK49</accession>
<dbReference type="EMBL" id="AOKY01000005">
    <property type="protein sequence ID" value="KDB28215.1"/>
    <property type="molecule type" value="Genomic_DNA"/>
</dbReference>
<feature type="compositionally biased region" description="Polar residues" evidence="1">
    <location>
        <begin position="322"/>
        <end position="332"/>
    </location>
</feature>
<feature type="compositionally biased region" description="Pro residues" evidence="1">
    <location>
        <begin position="374"/>
        <end position="384"/>
    </location>
</feature>
<dbReference type="OMA" id="MNEHIIA"/>
<reference evidence="2 3" key="1">
    <citation type="submission" date="2014-02" db="EMBL/GenBank/DDBJ databases">
        <title>The Genome Sequence of Trichophyton interdigitale MR816.</title>
        <authorList>
            <consortium name="The Broad Institute Genomics Platform"/>
            <person name="Cuomo C.A."/>
            <person name="White T.C."/>
            <person name="Graser Y."/>
            <person name="Martinez-Rossi N."/>
            <person name="Heitman J."/>
            <person name="Young S.K."/>
            <person name="Zeng Q."/>
            <person name="Gargeya S."/>
            <person name="Abouelleil A."/>
            <person name="Alvarado L."/>
            <person name="Chapman S.B."/>
            <person name="Gainer-Dewar J."/>
            <person name="Goldberg J."/>
            <person name="Griggs A."/>
            <person name="Gujja S."/>
            <person name="Hansen M."/>
            <person name="Howarth C."/>
            <person name="Imamovic A."/>
            <person name="Larimer J."/>
            <person name="Martinez D."/>
            <person name="Murphy C."/>
            <person name="Pearson M.D."/>
            <person name="Persinoti G."/>
            <person name="Poon T."/>
            <person name="Priest M."/>
            <person name="Roberts A.D."/>
            <person name="Saif S."/>
            <person name="Shea T.D."/>
            <person name="Sykes S.N."/>
            <person name="Wortman J."/>
            <person name="Nusbaum C."/>
            <person name="Birren B."/>
        </authorList>
    </citation>
    <scope>NUCLEOTIDE SEQUENCE [LARGE SCALE GENOMIC DNA]</scope>
    <source>
        <strain evidence="2 3">MR816</strain>
    </source>
</reference>
<dbReference type="AlphaFoldDB" id="A0A059JK49"/>
<sequence length="575" mass="64400">MSSNSTSNGPGRWRGGFRGTRRGGRSVRGRSGAGRGGGRQLVADRDLSPKAGAVVQRFRQRQKDLSQIFRKVAAVQKSAVLALASRSEALLIKDPKAHMASSLYNEVLQGLEKKLRKAEDLIEKEYSYREQNLVVWRETEEFRIKTHFENKIDNVMNEHIIAAQGSFMEASEKSRIAADEDHTETEESASEPRTPVSPRFARGFDSSFVRDPEGAALYERVENGWEDLAQRTKIGEEIWPRIVAMNQEAELPAPQDGDGINGRFTNPRFSRLMGALVEACDIAEGKKPKIEEVEEPNPLDALANAALDRGEVKKQPPEPSPKIQQLPPTSALLQPPPNIQAPSQPEQQLQQPQPQPQPQPQYGQMRHESHRPLLPQPLAPPMYPPSTDMRRYSAPQFAGPPPPPPHLHPPFQNHPHVHPEGPPQQQLPPVATRSQSQVLPHLSEHLRLPNIFPPRTQHLPPLQEMGYHRPSLPPPPYQAPPPPHQPPPPPPPNMQPPAHGIHMAYPHHPQNVYPHLQYLPPPPNMQYHPHPPPPPPPPPPSHQPLHLPPGAHGPQGYHHHHHQAYQQPPPHQPRY</sequence>
<dbReference type="HOGENOM" id="CLU_034664_0_0_1"/>
<name>A0A059JK49_TRIIM</name>
<keyword evidence="3" id="KW-1185">Reference proteome</keyword>
<feature type="compositionally biased region" description="Low complexity" evidence="1">
    <location>
        <begin position="340"/>
        <end position="352"/>
    </location>
</feature>
<protein>
    <submittedName>
        <fullName evidence="2">Uncharacterized protein</fullName>
    </submittedName>
</protein>
<dbReference type="Proteomes" id="UP000024533">
    <property type="component" value="Unassembled WGS sequence"/>
</dbReference>
<feature type="region of interest" description="Disordered" evidence="1">
    <location>
        <begin position="310"/>
        <end position="575"/>
    </location>
</feature>
<feature type="region of interest" description="Disordered" evidence="1">
    <location>
        <begin position="1"/>
        <end position="45"/>
    </location>
</feature>
<comment type="caution">
    <text evidence="2">The sequence shown here is derived from an EMBL/GenBank/DDBJ whole genome shotgun (WGS) entry which is preliminary data.</text>
</comment>
<organism evidence="2 3">
    <name type="scientific">Trichophyton interdigitale (strain MR816)</name>
    <dbReference type="NCBI Taxonomy" id="1215338"/>
    <lineage>
        <taxon>Eukaryota</taxon>
        <taxon>Fungi</taxon>
        <taxon>Dikarya</taxon>
        <taxon>Ascomycota</taxon>
        <taxon>Pezizomycotina</taxon>
        <taxon>Eurotiomycetes</taxon>
        <taxon>Eurotiomycetidae</taxon>
        <taxon>Onygenales</taxon>
        <taxon>Arthrodermataceae</taxon>
        <taxon>Trichophyton</taxon>
    </lineage>
</organism>
<feature type="compositionally biased region" description="Pro residues" evidence="1">
    <location>
        <begin position="471"/>
        <end position="495"/>
    </location>
</feature>
<feature type="compositionally biased region" description="Low complexity" evidence="1">
    <location>
        <begin position="543"/>
        <end position="556"/>
    </location>
</feature>
<proteinExistence type="predicted"/>
<evidence type="ECO:0000313" key="3">
    <source>
        <dbReference type="Proteomes" id="UP000024533"/>
    </source>
</evidence>
<feature type="compositionally biased region" description="Pro residues" evidence="1">
    <location>
        <begin position="398"/>
        <end position="408"/>
    </location>
</feature>
<feature type="compositionally biased region" description="Basic residues" evidence="1">
    <location>
        <begin position="19"/>
        <end position="28"/>
    </location>
</feature>
<feature type="region of interest" description="Disordered" evidence="1">
    <location>
        <begin position="174"/>
        <end position="204"/>
    </location>
</feature>
<gene>
    <name evidence="2" type="ORF">H109_00031</name>
</gene>
<dbReference type="OrthoDB" id="4188028at2759"/>
<evidence type="ECO:0000256" key="1">
    <source>
        <dbReference type="SAM" id="MobiDB-lite"/>
    </source>
</evidence>
<dbReference type="STRING" id="1215338.A0A059JK49"/>
<evidence type="ECO:0000313" key="2">
    <source>
        <dbReference type="EMBL" id="KDB28215.1"/>
    </source>
</evidence>